<dbReference type="RefSeq" id="WP_070201531.1">
    <property type="nucleotide sequence ID" value="NZ_LJGZ01000077.1"/>
</dbReference>
<name>A0A1E7LTT7_9ACTN</name>
<comment type="caution">
    <text evidence="1">The sequence shown here is derived from an EMBL/GenBank/DDBJ whole genome shotgun (WGS) entry which is preliminary data.</text>
</comment>
<sequence>MSYGYGGGPDWPMIQARRRAEEAARSAAGQAVAHQASADRWKVAFEALAGQVQAAVGRSGAEHRDGGRCGCPSCWEALITRLATEAQGHRSSAASAGSFAFSIDDLFGGTGTQRHP</sequence>
<accession>A0A1E7LTT7</accession>
<reference evidence="1 2" key="1">
    <citation type="journal article" date="2016" name="Front. Microbiol.">
        <title>Comparative Genomics Analysis of Streptomyces Species Reveals Their Adaptation to the Marine Environment and Their Diversity at the Genomic Level.</title>
        <authorList>
            <person name="Tian X."/>
            <person name="Zhang Z."/>
            <person name="Yang T."/>
            <person name="Chen M."/>
            <person name="Li J."/>
            <person name="Chen F."/>
            <person name="Yang J."/>
            <person name="Li W."/>
            <person name="Zhang B."/>
            <person name="Zhang Z."/>
            <person name="Wu J."/>
            <person name="Zhang C."/>
            <person name="Long L."/>
            <person name="Xiao J."/>
        </authorList>
    </citation>
    <scope>NUCLEOTIDE SEQUENCE [LARGE SCALE GENOMIC DNA]</scope>
    <source>
        <strain evidence="1 2">SCSIO M10372</strain>
    </source>
</reference>
<organism evidence="1 2">
    <name type="scientific">Streptomyces nanshensis</name>
    <dbReference type="NCBI Taxonomy" id="518642"/>
    <lineage>
        <taxon>Bacteria</taxon>
        <taxon>Bacillati</taxon>
        <taxon>Actinomycetota</taxon>
        <taxon>Actinomycetes</taxon>
        <taxon>Kitasatosporales</taxon>
        <taxon>Streptomycetaceae</taxon>
        <taxon>Streptomyces</taxon>
    </lineage>
</organism>
<gene>
    <name evidence="1" type="ORF">AN221_16025</name>
</gene>
<dbReference type="PATRIC" id="fig|518642.7.peg.5506"/>
<evidence type="ECO:0000313" key="1">
    <source>
        <dbReference type="EMBL" id="OEV19639.1"/>
    </source>
</evidence>
<proteinExistence type="predicted"/>
<evidence type="ECO:0000313" key="2">
    <source>
        <dbReference type="Proteomes" id="UP000175971"/>
    </source>
</evidence>
<dbReference type="EMBL" id="LJGZ01000077">
    <property type="protein sequence ID" value="OEV19639.1"/>
    <property type="molecule type" value="Genomic_DNA"/>
</dbReference>
<keyword evidence="2" id="KW-1185">Reference proteome</keyword>
<dbReference type="Proteomes" id="UP000175971">
    <property type="component" value="Unassembled WGS sequence"/>
</dbReference>
<dbReference type="AlphaFoldDB" id="A0A1E7LTT7"/>
<protein>
    <submittedName>
        <fullName evidence="1">Uncharacterized protein</fullName>
    </submittedName>
</protein>
<dbReference type="OrthoDB" id="9918406at2"/>